<sequence length="92" mass="10514">MSTTLHEQVMALHRHYNEIARLQQSLPSKRPRHANHAHQEQLVQEKAREVLLAARNLAYAGTAYQAEVENIIEGCRIMQNEPYKKLGGIVDV</sequence>
<evidence type="ECO:0000313" key="2">
    <source>
        <dbReference type="Proteomes" id="UP000612233"/>
    </source>
</evidence>
<gene>
    <name evidence="1" type="ORF">IC235_16085</name>
</gene>
<keyword evidence="2" id="KW-1185">Reference proteome</keyword>
<evidence type="ECO:0000313" key="1">
    <source>
        <dbReference type="EMBL" id="MBD2769409.1"/>
    </source>
</evidence>
<dbReference type="RefSeq" id="WP_191006219.1">
    <property type="nucleotide sequence ID" value="NZ_JACXAD010000019.1"/>
</dbReference>
<organism evidence="1 2">
    <name type="scientific">Hymenobacter montanus</name>
    <dbReference type="NCBI Taxonomy" id="2771359"/>
    <lineage>
        <taxon>Bacteria</taxon>
        <taxon>Pseudomonadati</taxon>
        <taxon>Bacteroidota</taxon>
        <taxon>Cytophagia</taxon>
        <taxon>Cytophagales</taxon>
        <taxon>Hymenobacteraceae</taxon>
        <taxon>Hymenobacter</taxon>
    </lineage>
</organism>
<name>A0A927BG29_9BACT</name>
<dbReference type="EMBL" id="JACXAD010000019">
    <property type="protein sequence ID" value="MBD2769409.1"/>
    <property type="molecule type" value="Genomic_DNA"/>
</dbReference>
<proteinExistence type="predicted"/>
<comment type="caution">
    <text evidence="1">The sequence shown here is derived from an EMBL/GenBank/DDBJ whole genome shotgun (WGS) entry which is preliminary data.</text>
</comment>
<dbReference type="Proteomes" id="UP000612233">
    <property type="component" value="Unassembled WGS sequence"/>
</dbReference>
<protein>
    <submittedName>
        <fullName evidence="1">Uncharacterized protein</fullName>
    </submittedName>
</protein>
<dbReference type="AlphaFoldDB" id="A0A927BG29"/>
<reference evidence="1" key="1">
    <citation type="submission" date="2020-09" db="EMBL/GenBank/DDBJ databases">
        <authorList>
            <person name="Kim M.K."/>
        </authorList>
    </citation>
    <scope>NUCLEOTIDE SEQUENCE</scope>
    <source>
        <strain evidence="1">BT664</strain>
    </source>
</reference>
<accession>A0A927BG29</accession>